<comment type="caution">
    <text evidence="7">The sequence shown here is derived from an EMBL/GenBank/DDBJ whole genome shotgun (WGS) entry which is preliminary data.</text>
</comment>
<comment type="similarity">
    <text evidence="2">Belongs to the MipA/OmpV family.</text>
</comment>
<evidence type="ECO:0000256" key="1">
    <source>
        <dbReference type="ARBA" id="ARBA00004442"/>
    </source>
</evidence>
<evidence type="ECO:0000256" key="6">
    <source>
        <dbReference type="SAM" id="SignalP"/>
    </source>
</evidence>
<evidence type="ECO:0000256" key="2">
    <source>
        <dbReference type="ARBA" id="ARBA00005722"/>
    </source>
</evidence>
<protein>
    <submittedName>
        <fullName evidence="7">Outer membrane scaffolding protein for murein synthesis (MipA/OmpV family)</fullName>
    </submittedName>
</protein>
<evidence type="ECO:0000313" key="7">
    <source>
        <dbReference type="EMBL" id="TDR41527.1"/>
    </source>
</evidence>
<evidence type="ECO:0000256" key="5">
    <source>
        <dbReference type="ARBA" id="ARBA00023237"/>
    </source>
</evidence>
<dbReference type="Pfam" id="PF06629">
    <property type="entry name" value="MipA"/>
    <property type="match status" value="1"/>
</dbReference>
<evidence type="ECO:0000313" key="8">
    <source>
        <dbReference type="Proteomes" id="UP000295293"/>
    </source>
</evidence>
<name>A0A4R6YT18_9GAMM</name>
<dbReference type="PANTHER" id="PTHR38776">
    <property type="entry name" value="MLTA-INTERACTING PROTEIN-RELATED"/>
    <property type="match status" value="1"/>
</dbReference>
<feature type="chain" id="PRO_5020578475" evidence="6">
    <location>
        <begin position="37"/>
        <end position="266"/>
    </location>
</feature>
<keyword evidence="3 6" id="KW-0732">Signal</keyword>
<dbReference type="EMBL" id="SNZH01000010">
    <property type="protein sequence ID" value="TDR41527.1"/>
    <property type="molecule type" value="Genomic_DNA"/>
</dbReference>
<keyword evidence="4" id="KW-0472">Membrane</keyword>
<reference evidence="7 8" key="1">
    <citation type="submission" date="2019-03" db="EMBL/GenBank/DDBJ databases">
        <title>Genomic Encyclopedia of Type Strains, Phase IV (KMG-IV): sequencing the most valuable type-strain genomes for metagenomic binning, comparative biology and taxonomic classification.</title>
        <authorList>
            <person name="Goeker M."/>
        </authorList>
    </citation>
    <scope>NUCLEOTIDE SEQUENCE [LARGE SCALE GENOMIC DNA]</scope>
    <source>
        <strain evidence="7 8">DSM 21667</strain>
    </source>
</reference>
<dbReference type="Proteomes" id="UP000295293">
    <property type="component" value="Unassembled WGS sequence"/>
</dbReference>
<sequence>MTIPMQVHSAGDSRHRTLAAIATAGLALLGQGTALAAEDAQGGKPRWGIGLGGGVLQKAYRDIDSKTIGIPLLIYEGRWISLTGPGLSFKFPDAGAFSFALTAQLSRDGYEDSDSPFLAGMDERKDNVWVGASAKWHTEIADFAAHWQTDASDYSGGQKFSLSAQRRFSAGRFDFTPRLAATWLDASYVDYYYGVQAHEVRLARPLYTPGSTVNFEAGLRTGFRLRERDSLFLDLGVERLGSAIEDSPLVEKSSESRVFMGYVHLF</sequence>
<dbReference type="InterPro" id="IPR010583">
    <property type="entry name" value="MipA"/>
</dbReference>
<dbReference type="OrthoDB" id="5295915at2"/>
<keyword evidence="5" id="KW-0998">Cell outer membrane</keyword>
<dbReference type="RefSeq" id="WP_133819614.1">
    <property type="nucleotide sequence ID" value="NZ_SNZH01000010.1"/>
</dbReference>
<evidence type="ECO:0000256" key="4">
    <source>
        <dbReference type="ARBA" id="ARBA00023136"/>
    </source>
</evidence>
<proteinExistence type="inferred from homology"/>
<dbReference type="AlphaFoldDB" id="A0A4R6YT18"/>
<comment type="subcellular location">
    <subcellularLocation>
        <location evidence="1">Cell outer membrane</location>
    </subcellularLocation>
</comment>
<dbReference type="PANTHER" id="PTHR38776:SF1">
    <property type="entry name" value="MLTA-INTERACTING PROTEIN-RELATED"/>
    <property type="match status" value="1"/>
</dbReference>
<dbReference type="GO" id="GO:0009279">
    <property type="term" value="C:cell outer membrane"/>
    <property type="evidence" value="ECO:0007669"/>
    <property type="project" value="UniProtKB-SubCell"/>
</dbReference>
<feature type="signal peptide" evidence="6">
    <location>
        <begin position="1"/>
        <end position="36"/>
    </location>
</feature>
<keyword evidence="8" id="KW-1185">Reference proteome</keyword>
<evidence type="ECO:0000256" key="3">
    <source>
        <dbReference type="ARBA" id="ARBA00022729"/>
    </source>
</evidence>
<gene>
    <name evidence="7" type="ORF">DFR29_1108</name>
</gene>
<organism evidence="7 8">
    <name type="scientific">Tahibacter aquaticus</name>
    <dbReference type="NCBI Taxonomy" id="520092"/>
    <lineage>
        <taxon>Bacteria</taxon>
        <taxon>Pseudomonadati</taxon>
        <taxon>Pseudomonadota</taxon>
        <taxon>Gammaproteobacteria</taxon>
        <taxon>Lysobacterales</taxon>
        <taxon>Rhodanobacteraceae</taxon>
        <taxon>Tahibacter</taxon>
    </lineage>
</organism>
<accession>A0A4R6YT18</accession>